<protein>
    <submittedName>
        <fullName evidence="2">HD domain-containing protein</fullName>
    </submittedName>
</protein>
<dbReference type="InterPro" id="IPR006674">
    <property type="entry name" value="HD_domain"/>
</dbReference>
<proteinExistence type="predicted"/>
<dbReference type="InterPro" id="IPR003607">
    <property type="entry name" value="HD/PDEase_dom"/>
</dbReference>
<feature type="domain" description="HD" evidence="1">
    <location>
        <begin position="30"/>
        <end position="148"/>
    </location>
</feature>
<accession>A0A7K1KLT7</accession>
<dbReference type="CDD" id="cd00077">
    <property type="entry name" value="HDc"/>
    <property type="match status" value="1"/>
</dbReference>
<sequence length="255" mass="28644">MLFGPHVAVLRSFAESHLTGGPDDALILLKLEHSLRVFDNAGHILDAEGVKGRMADLARLAALYHDMGRFPQYARYRTFNDRDSANHARLGVLALRGMEMPPGLSGHDWRIVRFAVAQHNAKSLNPALPARLELPVTVVRDADKLDIIRILLDHFEGNGEPSQAVIHRLDDAPDLYSEEIYDAIINGRTGDYRHMRYANDFKLLLMGWLDGLRYRSSLDMALERNYPARLLAQLPNDARIRRLGDAALSRISSCA</sequence>
<dbReference type="SMART" id="SM00471">
    <property type="entry name" value="HDc"/>
    <property type="match status" value="1"/>
</dbReference>
<evidence type="ECO:0000313" key="2">
    <source>
        <dbReference type="EMBL" id="MUM77043.1"/>
    </source>
</evidence>
<dbReference type="Gene3D" id="1.10.3210.10">
    <property type="entry name" value="Hypothetical protein af1432"/>
    <property type="match status" value="1"/>
</dbReference>
<comment type="caution">
    <text evidence="2">The sequence shown here is derived from an EMBL/GenBank/DDBJ whole genome shotgun (WGS) entry which is preliminary data.</text>
</comment>
<keyword evidence="3" id="KW-1185">Reference proteome</keyword>
<gene>
    <name evidence="2" type="ORF">GKC30_05305</name>
</gene>
<evidence type="ECO:0000259" key="1">
    <source>
        <dbReference type="PROSITE" id="PS51831"/>
    </source>
</evidence>
<dbReference type="SUPFAM" id="SSF109604">
    <property type="entry name" value="HD-domain/PDEase-like"/>
    <property type="match status" value="1"/>
</dbReference>
<organism evidence="2 3">
    <name type="scientific">Pseudodesulfovibrio alkaliphilus</name>
    <dbReference type="NCBI Taxonomy" id="2661613"/>
    <lineage>
        <taxon>Bacteria</taxon>
        <taxon>Pseudomonadati</taxon>
        <taxon>Thermodesulfobacteriota</taxon>
        <taxon>Desulfovibrionia</taxon>
        <taxon>Desulfovibrionales</taxon>
        <taxon>Desulfovibrionaceae</taxon>
    </lineage>
</organism>
<dbReference type="RefSeq" id="WP_155932781.1">
    <property type="nucleotide sequence ID" value="NZ_WODC01000002.1"/>
</dbReference>
<dbReference type="PROSITE" id="PS51831">
    <property type="entry name" value="HD"/>
    <property type="match status" value="1"/>
</dbReference>
<evidence type="ECO:0000313" key="3">
    <source>
        <dbReference type="Proteomes" id="UP000461162"/>
    </source>
</evidence>
<dbReference type="Pfam" id="PF01966">
    <property type="entry name" value="HD"/>
    <property type="match status" value="1"/>
</dbReference>
<name>A0A7K1KLT7_9BACT</name>
<dbReference type="AlphaFoldDB" id="A0A7K1KLT7"/>
<dbReference type="EMBL" id="WODC01000002">
    <property type="protein sequence ID" value="MUM77043.1"/>
    <property type="molecule type" value="Genomic_DNA"/>
</dbReference>
<dbReference type="Proteomes" id="UP000461162">
    <property type="component" value="Unassembled WGS sequence"/>
</dbReference>
<reference evidence="2 3" key="1">
    <citation type="submission" date="2019-11" db="EMBL/GenBank/DDBJ databases">
        <title>Pseudodesulfovibrio alkaliphilus, sp. nov., an alkaliphilic sulfate-reducing bacteria from mud volcano of Taman peninsula, Russia.</title>
        <authorList>
            <person name="Frolova A."/>
            <person name="Merkel A.Y."/>
            <person name="Slobodkin A.I."/>
        </authorList>
    </citation>
    <scope>NUCLEOTIDE SEQUENCE [LARGE SCALE GENOMIC DNA]</scope>
    <source>
        <strain evidence="2 3">F-1</strain>
    </source>
</reference>